<dbReference type="Proteomes" id="UP000887569">
    <property type="component" value="Unplaced"/>
</dbReference>
<reference evidence="3" key="1">
    <citation type="submission" date="2022-11" db="UniProtKB">
        <authorList>
            <consortium name="WormBaseParasite"/>
        </authorList>
    </citation>
    <scope>IDENTIFICATION</scope>
</reference>
<feature type="compositionally biased region" description="Polar residues" evidence="1">
    <location>
        <begin position="172"/>
        <end position="208"/>
    </location>
</feature>
<keyword evidence="2" id="KW-1185">Reference proteome</keyword>
<sequence length="382" mass="40853">PYMLSTIMDLGADSSRQMTVVYTTGPDDVLPPLTTATKMITTAEPAVASADGRRDCATTMGESGVANTYGTQSTTDQCNSSIQVTLSGMAGGEVLISTAASFTEDVATLEHTSSRSASAAVTITKVELAEGSTLESPSSKISLRPNGESAETDETSQTEMKTAGESDRPTITELTKSFNQSNTSEKKISTPNENHFSNWAQGSQRPFDSTHDITLSTFERSTTSSSLTDFALSSTTQQTMFLQSTSKTGPVLESNSRYVEDKDHIVTPPSEGISKLPTSTEETPARPEAILSTSTMSATGLSTYQNDITTTISSVAFADRITTATVLPYRSSTLNTGKEERRNEIENERALAEMACSLRGTKPIWGIICDLSKTAEFDESVH</sequence>
<proteinExistence type="predicted"/>
<dbReference type="AlphaFoldDB" id="A0A914ZSC3"/>
<evidence type="ECO:0000313" key="3">
    <source>
        <dbReference type="WBParaSite" id="PgB16_g042_t03"/>
    </source>
</evidence>
<feature type="region of interest" description="Disordered" evidence="1">
    <location>
        <begin position="130"/>
        <end position="208"/>
    </location>
</feature>
<accession>A0A914ZSC3</accession>
<evidence type="ECO:0000256" key="1">
    <source>
        <dbReference type="SAM" id="MobiDB-lite"/>
    </source>
</evidence>
<dbReference type="WBParaSite" id="PgB16_g042_t03">
    <property type="protein sequence ID" value="PgB16_g042_t03"/>
    <property type="gene ID" value="PgB16_g042"/>
</dbReference>
<evidence type="ECO:0000313" key="2">
    <source>
        <dbReference type="Proteomes" id="UP000887569"/>
    </source>
</evidence>
<organism evidence="2 3">
    <name type="scientific">Parascaris univalens</name>
    <name type="common">Nematode worm</name>
    <dbReference type="NCBI Taxonomy" id="6257"/>
    <lineage>
        <taxon>Eukaryota</taxon>
        <taxon>Metazoa</taxon>
        <taxon>Ecdysozoa</taxon>
        <taxon>Nematoda</taxon>
        <taxon>Chromadorea</taxon>
        <taxon>Rhabditida</taxon>
        <taxon>Spirurina</taxon>
        <taxon>Ascaridomorpha</taxon>
        <taxon>Ascaridoidea</taxon>
        <taxon>Ascarididae</taxon>
        <taxon>Parascaris</taxon>
    </lineage>
</organism>
<protein>
    <submittedName>
        <fullName evidence="3">Uncharacterized protein</fullName>
    </submittedName>
</protein>
<feature type="region of interest" description="Disordered" evidence="1">
    <location>
        <begin position="265"/>
        <end position="285"/>
    </location>
</feature>
<name>A0A914ZSC3_PARUN</name>